<feature type="region of interest" description="Disordered" evidence="6">
    <location>
        <begin position="1"/>
        <end position="25"/>
    </location>
</feature>
<dbReference type="Pfam" id="PF00860">
    <property type="entry name" value="Xan_ur_permease"/>
    <property type="match status" value="2"/>
</dbReference>
<proteinExistence type="inferred from homology"/>
<dbReference type="GO" id="GO:0022857">
    <property type="term" value="F:transmembrane transporter activity"/>
    <property type="evidence" value="ECO:0007669"/>
    <property type="project" value="InterPro"/>
</dbReference>
<feature type="region of interest" description="Disordered" evidence="6">
    <location>
        <begin position="636"/>
        <end position="674"/>
    </location>
</feature>
<evidence type="ECO:0000256" key="3">
    <source>
        <dbReference type="ARBA" id="ARBA00022692"/>
    </source>
</evidence>
<organism evidence="7 8">
    <name type="scientific">Balaenoptera physalus</name>
    <name type="common">Fin whale</name>
    <name type="synonym">Balaena physalus</name>
    <dbReference type="NCBI Taxonomy" id="9770"/>
    <lineage>
        <taxon>Eukaryota</taxon>
        <taxon>Metazoa</taxon>
        <taxon>Chordata</taxon>
        <taxon>Craniata</taxon>
        <taxon>Vertebrata</taxon>
        <taxon>Euteleostomi</taxon>
        <taxon>Mammalia</taxon>
        <taxon>Eutheria</taxon>
        <taxon>Laurasiatheria</taxon>
        <taxon>Artiodactyla</taxon>
        <taxon>Whippomorpha</taxon>
        <taxon>Cetacea</taxon>
        <taxon>Mysticeti</taxon>
        <taxon>Balaenopteridae</taxon>
        <taxon>Balaenoptera</taxon>
    </lineage>
</organism>
<accession>A0A643CGS6</accession>
<keyword evidence="5" id="KW-0472">Membrane</keyword>
<keyword evidence="4" id="KW-1133">Transmembrane helix</keyword>
<evidence type="ECO:0000256" key="6">
    <source>
        <dbReference type="SAM" id="MobiDB-lite"/>
    </source>
</evidence>
<sequence>AGKTRRKAGQHEPITPQRHTTPIRGLPEYHGFPAATVCCPKSLLSLLDLSVWVSSLGPQLSSGSAAYLGPGFSALRLPPAPASKSPCRRTLFLPCPAPGLQPLFMWRVYSPANLDGQQAPSLEFLIPGLVLTSQKLPLTTRTPGNCEHRARAQASLVLRLCGGPGCHGLELWNTSLREVSGAVVVSGLLQVTLGLFGGPGHLFPHCGPLVLAPSLIVAGLSAHREVALFCSAHWGLASLYAYPAHGGLFSAPGLPPVTAAPLEASFNFSNPHSHPCLQAPLGMWRSGQGQLKLEGLAWNARSVPYLLLSVYPSKAGLKSSGGGVLSRLSLVPQVLIPVACVWIISALLGLSIIPRELSAEAPWFWLPHPAEWDWPLLTPRALAAGISMALAASTSSLGCYALCGQLLHLPSPPPHACSRGLSLEGLGSVLAGLLGSPMGTASSFPNVGTVSLLQAGSRRVAHLVGLLCVALGLSPRLVQLLTTIPLPVLGGVLGVTQAVVLSTGFSSFHLADIDSGRNVFIVGFSIFMALLLPRWFREAPVLLSTGWSPLDVLLRSLLTEPIFLAGLLGFFLENTIPGTQLERGLGQGLPSSFTAQEVRMPQKSREKAAQEYELPFSIQNLCPCIPQPLRCLCPLPEDSGNEEGGPSEPGETADLLPGFGEQCPGSSREELRSQ</sequence>
<comment type="similarity">
    <text evidence="2">Belongs to the nucleobase:cation symporter-2 (NCS2) (TC 2.A.40) family.</text>
</comment>
<dbReference type="OrthoDB" id="1641903at2759"/>
<dbReference type="EMBL" id="SGJD01001577">
    <property type="protein sequence ID" value="KAB0399314.1"/>
    <property type="molecule type" value="Genomic_DNA"/>
</dbReference>
<name>A0A643CGS6_BALPH</name>
<evidence type="ECO:0000256" key="5">
    <source>
        <dbReference type="ARBA" id="ARBA00023136"/>
    </source>
</evidence>
<evidence type="ECO:0000313" key="8">
    <source>
        <dbReference type="Proteomes" id="UP000437017"/>
    </source>
</evidence>
<keyword evidence="3" id="KW-0812">Transmembrane</keyword>
<evidence type="ECO:0000256" key="2">
    <source>
        <dbReference type="ARBA" id="ARBA00008821"/>
    </source>
</evidence>
<evidence type="ECO:0008006" key="9">
    <source>
        <dbReference type="Google" id="ProtNLM"/>
    </source>
</evidence>
<feature type="non-terminal residue" evidence="7">
    <location>
        <position position="1"/>
    </location>
</feature>
<dbReference type="Proteomes" id="UP000437017">
    <property type="component" value="Unassembled WGS sequence"/>
</dbReference>
<dbReference type="GO" id="GO:0016020">
    <property type="term" value="C:membrane"/>
    <property type="evidence" value="ECO:0007669"/>
    <property type="project" value="UniProtKB-SubCell"/>
</dbReference>
<gene>
    <name evidence="7" type="ORF">E2I00_003134</name>
</gene>
<dbReference type="InterPro" id="IPR006043">
    <property type="entry name" value="NCS2"/>
</dbReference>
<dbReference type="PANTHER" id="PTHR11119">
    <property type="entry name" value="XANTHINE-URACIL / VITAMIN C PERMEASE FAMILY MEMBER"/>
    <property type="match status" value="1"/>
</dbReference>
<evidence type="ECO:0000256" key="4">
    <source>
        <dbReference type="ARBA" id="ARBA00022989"/>
    </source>
</evidence>
<reference evidence="7 8" key="1">
    <citation type="journal article" date="2019" name="PLoS ONE">
        <title>Genomic analyses reveal an absence of contemporary introgressive admixture between fin whales and blue whales, despite known hybrids.</title>
        <authorList>
            <person name="Westbury M.V."/>
            <person name="Petersen B."/>
            <person name="Lorenzen E.D."/>
        </authorList>
    </citation>
    <scope>NUCLEOTIDE SEQUENCE [LARGE SCALE GENOMIC DNA]</scope>
    <source>
        <strain evidence="7">FinWhale-01</strain>
    </source>
</reference>
<comment type="subcellular location">
    <subcellularLocation>
        <location evidence="1">Membrane</location>
        <topology evidence="1">Multi-pass membrane protein</topology>
    </subcellularLocation>
</comment>
<protein>
    <recommendedName>
        <fullName evidence="9">Solute carrier family 23 member 3</fullName>
    </recommendedName>
</protein>
<evidence type="ECO:0000256" key="1">
    <source>
        <dbReference type="ARBA" id="ARBA00004141"/>
    </source>
</evidence>
<evidence type="ECO:0000313" key="7">
    <source>
        <dbReference type="EMBL" id="KAB0399314.1"/>
    </source>
</evidence>
<keyword evidence="8" id="KW-1185">Reference proteome</keyword>
<comment type="caution">
    <text evidence="7">The sequence shown here is derived from an EMBL/GenBank/DDBJ whole genome shotgun (WGS) entry which is preliminary data.</text>
</comment>
<dbReference type="AlphaFoldDB" id="A0A643CGS6"/>